<dbReference type="CDD" id="cd05828">
    <property type="entry name" value="Sortase_D_1"/>
    <property type="match status" value="1"/>
</dbReference>
<comment type="caution">
    <text evidence="3">The sequence shown here is derived from an EMBL/GenBank/DDBJ whole genome shotgun (WGS) entry which is preliminary data.</text>
</comment>
<evidence type="ECO:0000313" key="4">
    <source>
        <dbReference type="Proteomes" id="UP001431449"/>
    </source>
</evidence>
<dbReference type="EMBL" id="JALNMH010000003">
    <property type="protein sequence ID" value="MCK7593057.1"/>
    <property type="molecule type" value="Genomic_DNA"/>
</dbReference>
<keyword evidence="4" id="KW-1185">Reference proteome</keyword>
<evidence type="ECO:0000256" key="2">
    <source>
        <dbReference type="SAM" id="Phobius"/>
    </source>
</evidence>
<sequence>MSAAGRQAAARSRWLVGFETACWLIAMVGATLWLSVWLLGRAESDRGLSAFDAQVQSASSPAGVALSIRDAHILQIEGLAHSRRVPVAQSPAVRPDKGAWSEVRRADYLPTLPGDVSEAEEMPIAVLSIGGVGLRVPVFADTSERNLNRGAGLFHVSGGEGSPRNHIIAAHRDGWFRKLQHVDVGAQVLLEVPTGSQQRYRVISIDVVDPSDLSALEPTSREALTLVTCYPFYFVGPAPRRFIVRAVAE</sequence>
<keyword evidence="2" id="KW-1133">Transmembrane helix</keyword>
<dbReference type="RefSeq" id="WP_248206029.1">
    <property type="nucleotide sequence ID" value="NZ_JALNMH010000003.1"/>
</dbReference>
<dbReference type="Pfam" id="PF04203">
    <property type="entry name" value="Sortase"/>
    <property type="match status" value="1"/>
</dbReference>
<dbReference type="InterPro" id="IPR023365">
    <property type="entry name" value="Sortase_dom-sf"/>
</dbReference>
<proteinExistence type="predicted"/>
<protein>
    <submittedName>
        <fullName evidence="3">Class D sortase</fullName>
    </submittedName>
</protein>
<dbReference type="Proteomes" id="UP001431449">
    <property type="component" value="Unassembled WGS sequence"/>
</dbReference>
<keyword evidence="2" id="KW-0812">Transmembrane</keyword>
<evidence type="ECO:0000256" key="1">
    <source>
        <dbReference type="ARBA" id="ARBA00022801"/>
    </source>
</evidence>
<feature type="transmembrane region" description="Helical" evidence="2">
    <location>
        <begin position="21"/>
        <end position="40"/>
    </location>
</feature>
<reference evidence="3" key="1">
    <citation type="submission" date="2022-04" db="EMBL/GenBank/DDBJ databases">
        <title>Lysobacter sp. CAU 1642 isolated from sea sand.</title>
        <authorList>
            <person name="Kim W."/>
        </authorList>
    </citation>
    <scope>NUCLEOTIDE SEQUENCE</scope>
    <source>
        <strain evidence="3">CAU 1642</strain>
    </source>
</reference>
<gene>
    <name evidence="3" type="ORF">M0G41_05155</name>
</gene>
<dbReference type="InterPro" id="IPR041999">
    <property type="entry name" value="Sortase_D_1"/>
</dbReference>
<evidence type="ECO:0000313" key="3">
    <source>
        <dbReference type="EMBL" id="MCK7593057.1"/>
    </source>
</evidence>
<dbReference type="InterPro" id="IPR005754">
    <property type="entry name" value="Sortase"/>
</dbReference>
<dbReference type="SUPFAM" id="SSF63817">
    <property type="entry name" value="Sortase"/>
    <property type="match status" value="1"/>
</dbReference>
<dbReference type="NCBIfam" id="TIGR01076">
    <property type="entry name" value="sortase_fam"/>
    <property type="match status" value="1"/>
</dbReference>
<dbReference type="Gene3D" id="2.40.260.10">
    <property type="entry name" value="Sortase"/>
    <property type="match status" value="1"/>
</dbReference>
<keyword evidence="1" id="KW-0378">Hydrolase</keyword>
<name>A0ABT0GFC6_9GAMM</name>
<keyword evidence="2" id="KW-0472">Membrane</keyword>
<organism evidence="3 4">
    <name type="scientific">Pseudomarimonas salicorniae</name>
    <dbReference type="NCBI Taxonomy" id="2933270"/>
    <lineage>
        <taxon>Bacteria</taxon>
        <taxon>Pseudomonadati</taxon>
        <taxon>Pseudomonadota</taxon>
        <taxon>Gammaproteobacteria</taxon>
        <taxon>Lysobacterales</taxon>
        <taxon>Lysobacteraceae</taxon>
        <taxon>Pseudomarimonas</taxon>
    </lineage>
</organism>
<accession>A0ABT0GFC6</accession>